<evidence type="ECO:0000313" key="2">
    <source>
        <dbReference type="Proteomes" id="UP001233999"/>
    </source>
</evidence>
<dbReference type="AlphaFoldDB" id="A0AAD8E5M2"/>
<keyword evidence="2" id="KW-1185">Reference proteome</keyword>
<feature type="non-terminal residue" evidence="1">
    <location>
        <position position="111"/>
    </location>
</feature>
<reference evidence="1" key="2">
    <citation type="submission" date="2023-05" db="EMBL/GenBank/DDBJ databases">
        <authorList>
            <person name="Fouks B."/>
        </authorList>
    </citation>
    <scope>NUCLEOTIDE SEQUENCE</scope>
    <source>
        <strain evidence="1">Stay&amp;Tobe</strain>
        <tissue evidence="1">Testes</tissue>
    </source>
</reference>
<dbReference type="Proteomes" id="UP001233999">
    <property type="component" value="Unassembled WGS sequence"/>
</dbReference>
<feature type="non-terminal residue" evidence="1">
    <location>
        <position position="1"/>
    </location>
</feature>
<gene>
    <name evidence="1" type="ORF">L9F63_024969</name>
</gene>
<comment type="caution">
    <text evidence="1">The sequence shown here is derived from an EMBL/GenBank/DDBJ whole genome shotgun (WGS) entry which is preliminary data.</text>
</comment>
<dbReference type="EMBL" id="JASPKZ010008909">
    <property type="protein sequence ID" value="KAJ9578170.1"/>
    <property type="molecule type" value="Genomic_DNA"/>
</dbReference>
<proteinExistence type="predicted"/>
<protein>
    <submittedName>
        <fullName evidence="1">Uncharacterized protein</fullName>
    </submittedName>
</protein>
<reference evidence="1" key="1">
    <citation type="journal article" date="2023" name="IScience">
        <title>Live-bearing cockroach genome reveals convergent evolutionary mechanisms linked to viviparity in insects and beyond.</title>
        <authorList>
            <person name="Fouks B."/>
            <person name="Harrison M.C."/>
            <person name="Mikhailova A.A."/>
            <person name="Marchal E."/>
            <person name="English S."/>
            <person name="Carruthers M."/>
            <person name="Jennings E.C."/>
            <person name="Chiamaka E.L."/>
            <person name="Frigard R.A."/>
            <person name="Pippel M."/>
            <person name="Attardo G.M."/>
            <person name="Benoit J.B."/>
            <person name="Bornberg-Bauer E."/>
            <person name="Tobe S.S."/>
        </authorList>
    </citation>
    <scope>NUCLEOTIDE SEQUENCE</scope>
    <source>
        <strain evidence="1">Stay&amp;Tobe</strain>
    </source>
</reference>
<name>A0AAD8E5M2_DIPPU</name>
<evidence type="ECO:0000313" key="1">
    <source>
        <dbReference type="EMBL" id="KAJ9578170.1"/>
    </source>
</evidence>
<organism evidence="1 2">
    <name type="scientific">Diploptera punctata</name>
    <name type="common">Pacific beetle cockroach</name>
    <dbReference type="NCBI Taxonomy" id="6984"/>
    <lineage>
        <taxon>Eukaryota</taxon>
        <taxon>Metazoa</taxon>
        <taxon>Ecdysozoa</taxon>
        <taxon>Arthropoda</taxon>
        <taxon>Hexapoda</taxon>
        <taxon>Insecta</taxon>
        <taxon>Pterygota</taxon>
        <taxon>Neoptera</taxon>
        <taxon>Polyneoptera</taxon>
        <taxon>Dictyoptera</taxon>
        <taxon>Blattodea</taxon>
        <taxon>Blaberoidea</taxon>
        <taxon>Blaberidae</taxon>
        <taxon>Diplopterinae</taxon>
        <taxon>Diploptera</taxon>
    </lineage>
</organism>
<accession>A0AAD8E5M2</accession>
<sequence>LEETTVTLADFLEAIERKVEVLLLSSTFGPRRLDGSTYLTPLQELSQFSRKISTDEQGRRLSYAFAQVRCPWTSVAAGEIRGFLIFHIIAHPGIWAEPEAGRERPSAFLGL</sequence>